<dbReference type="PROSITE" id="PS50262">
    <property type="entry name" value="G_PROTEIN_RECEP_F1_2"/>
    <property type="match status" value="1"/>
</dbReference>
<dbReference type="InterPro" id="IPR027430">
    <property type="entry name" value="Retinal_BS"/>
</dbReference>
<dbReference type="PRINTS" id="PR00238">
    <property type="entry name" value="OPSIN"/>
</dbReference>
<gene>
    <name evidence="16" type="ORF">ACEWY4_025732</name>
</gene>
<dbReference type="PROSITE" id="PS00238">
    <property type="entry name" value="OPSIN"/>
    <property type="match status" value="1"/>
</dbReference>
<evidence type="ECO:0000256" key="1">
    <source>
        <dbReference type="ARBA" id="ARBA00004141"/>
    </source>
</evidence>
<dbReference type="InterPro" id="IPR050125">
    <property type="entry name" value="GPCR_opsins"/>
</dbReference>
<evidence type="ECO:0000259" key="15">
    <source>
        <dbReference type="PROSITE" id="PS50262"/>
    </source>
</evidence>
<feature type="transmembrane region" description="Helical" evidence="13">
    <location>
        <begin position="76"/>
        <end position="97"/>
    </location>
</feature>
<feature type="compositionally biased region" description="Acidic residues" evidence="14">
    <location>
        <begin position="367"/>
        <end position="379"/>
    </location>
</feature>
<dbReference type="GO" id="GO:0009881">
    <property type="term" value="F:photoreceptor activity"/>
    <property type="evidence" value="ECO:0007669"/>
    <property type="project" value="UniProtKB-KW"/>
</dbReference>
<reference evidence="16 17" key="1">
    <citation type="submission" date="2024-09" db="EMBL/GenBank/DDBJ databases">
        <title>A chromosome-level genome assembly of Gray's grenadier anchovy, Coilia grayii.</title>
        <authorList>
            <person name="Fu Z."/>
        </authorList>
    </citation>
    <scope>NUCLEOTIDE SEQUENCE [LARGE SCALE GENOMIC DNA]</scope>
    <source>
        <strain evidence="16">G4</strain>
        <tissue evidence="16">Muscle</tissue>
    </source>
</reference>
<evidence type="ECO:0000313" key="16">
    <source>
        <dbReference type="EMBL" id="KAL2078047.1"/>
    </source>
</evidence>
<proteinExistence type="inferred from homology"/>
<keyword evidence="17" id="KW-1185">Reference proteome</keyword>
<evidence type="ECO:0000256" key="9">
    <source>
        <dbReference type="ARBA" id="ARBA00023136"/>
    </source>
</evidence>
<name>A0ABD1ISU4_9TELE</name>
<dbReference type="Gene3D" id="1.20.1070.10">
    <property type="entry name" value="Rhodopsin 7-helix transmembrane proteins"/>
    <property type="match status" value="1"/>
</dbReference>
<dbReference type="PANTHER" id="PTHR24240">
    <property type="entry name" value="OPSIN"/>
    <property type="match status" value="1"/>
</dbReference>
<keyword evidence="10" id="KW-1015">Disulfide bond</keyword>
<feature type="transmembrane region" description="Helical" evidence="13">
    <location>
        <begin position="38"/>
        <end position="64"/>
    </location>
</feature>
<keyword evidence="7 13" id="KW-0157">Chromophore</keyword>
<evidence type="ECO:0000256" key="8">
    <source>
        <dbReference type="ARBA" id="ARBA00023040"/>
    </source>
</evidence>
<evidence type="ECO:0000313" key="17">
    <source>
        <dbReference type="Proteomes" id="UP001591681"/>
    </source>
</evidence>
<comment type="subcellular location">
    <subcellularLocation>
        <location evidence="1 13">Membrane</location>
        <topology evidence="1 13">Multi-pass membrane protein</topology>
    </subcellularLocation>
</comment>
<evidence type="ECO:0000256" key="6">
    <source>
        <dbReference type="ARBA" id="ARBA00022989"/>
    </source>
</evidence>
<feature type="transmembrane region" description="Helical" evidence="13">
    <location>
        <begin position="151"/>
        <end position="170"/>
    </location>
</feature>
<dbReference type="PROSITE" id="PS00237">
    <property type="entry name" value="G_PROTEIN_RECEP_F1_1"/>
    <property type="match status" value="1"/>
</dbReference>
<dbReference type="Pfam" id="PF00001">
    <property type="entry name" value="7tm_1"/>
    <property type="match status" value="1"/>
</dbReference>
<evidence type="ECO:0000256" key="12">
    <source>
        <dbReference type="ARBA" id="ARBA00023224"/>
    </source>
</evidence>
<keyword evidence="2 13" id="KW-0600">Photoreceptor protein</keyword>
<comment type="caution">
    <text evidence="16">The sequence shown here is derived from an EMBL/GenBank/DDBJ whole genome shotgun (WGS) entry which is preliminary data.</text>
</comment>
<feature type="domain" description="G-protein coupled receptors family 1 profile" evidence="15">
    <location>
        <begin position="55"/>
        <end position="305"/>
    </location>
</feature>
<evidence type="ECO:0000256" key="5">
    <source>
        <dbReference type="ARBA" id="ARBA00022925"/>
    </source>
</evidence>
<feature type="transmembrane region" description="Helical" evidence="13">
    <location>
        <begin position="202"/>
        <end position="223"/>
    </location>
</feature>
<dbReference type="AlphaFoldDB" id="A0ABD1ISU4"/>
<dbReference type="GO" id="GO:0004930">
    <property type="term" value="F:G protein-coupled receptor activity"/>
    <property type="evidence" value="ECO:0007669"/>
    <property type="project" value="UniProtKB-KW"/>
</dbReference>
<sequence length="410" mass="45752">MASFVLSVNGVSFTEATEKFEPENPFSGPLSYVSPWNYTFLACLMFVVTSLSLSENFTVMLVTFKYKQLRKPLNYIIVNLAVADFFVSLVGGSISFLNNASGYFVLGSWACVTEGFVVTYLGIVALWSLAILAFERFFVICRPLKNVRLGAKHAALGLLFVWTFSFIWTFPPVLGWNSYAVSKIGTTCEPNWYSTEYRDHTYIITFFTTCFILPLGVIIGSYGKLMQKLRKVSNTHGRLGHARKPDREVARMVIVMIAAFMIGWTPYAAFSITVTACPTIYIDPRLAAAPAFFAKTAAVYNPIIYVFMNKQFRKCLIHMFKGGTASLDSTHINQTSDRGTTAESHMGEMSTIAARVPLSSVCNMERTEEDDEDDEEEETAAMARGEEKRNESHSSGSNKLPVNENKVCPL</sequence>
<evidence type="ECO:0000256" key="14">
    <source>
        <dbReference type="SAM" id="MobiDB-lite"/>
    </source>
</evidence>
<dbReference type="EMBL" id="JBHFQA010000023">
    <property type="protein sequence ID" value="KAL2078047.1"/>
    <property type="molecule type" value="Genomic_DNA"/>
</dbReference>
<keyword evidence="4 13" id="KW-0812">Transmembrane</keyword>
<dbReference type="GO" id="GO:0007602">
    <property type="term" value="P:phototransduction"/>
    <property type="evidence" value="ECO:0007669"/>
    <property type="project" value="UniProtKB-KW"/>
</dbReference>
<keyword evidence="8 13" id="KW-0297">G-protein coupled receptor</keyword>
<feature type="transmembrane region" description="Helical" evidence="13">
    <location>
        <begin position="117"/>
        <end position="139"/>
    </location>
</feature>
<evidence type="ECO:0000256" key="10">
    <source>
        <dbReference type="ARBA" id="ARBA00023157"/>
    </source>
</evidence>
<keyword evidence="9 13" id="KW-0472">Membrane</keyword>
<feature type="region of interest" description="Disordered" evidence="14">
    <location>
        <begin position="364"/>
        <end position="410"/>
    </location>
</feature>
<dbReference type="PRINTS" id="PR00237">
    <property type="entry name" value="GPCRRHODOPSN"/>
</dbReference>
<dbReference type="Proteomes" id="UP001591681">
    <property type="component" value="Unassembled WGS sequence"/>
</dbReference>
<dbReference type="GO" id="GO:0016020">
    <property type="term" value="C:membrane"/>
    <property type="evidence" value="ECO:0007669"/>
    <property type="project" value="UniProtKB-SubCell"/>
</dbReference>
<evidence type="ECO:0000256" key="13">
    <source>
        <dbReference type="RuleBase" id="RU004951"/>
    </source>
</evidence>
<dbReference type="SUPFAM" id="SSF81321">
    <property type="entry name" value="Family A G protein-coupled receptor-like"/>
    <property type="match status" value="1"/>
</dbReference>
<dbReference type="InterPro" id="IPR000276">
    <property type="entry name" value="GPCR_Rhodpsn"/>
</dbReference>
<keyword evidence="5 13" id="KW-0681">Retinal protein</keyword>
<accession>A0ABD1ISU4</accession>
<dbReference type="InterPro" id="IPR017452">
    <property type="entry name" value="GPCR_Rhodpsn_7TM"/>
</dbReference>
<comment type="similarity">
    <text evidence="13">Belongs to the G-protein coupled receptor 1 family. Opsin subfamily.</text>
</comment>
<keyword evidence="6 13" id="KW-1133">Transmembrane helix</keyword>
<keyword evidence="3 13" id="KW-0716">Sensory transduction</keyword>
<organism evidence="16 17">
    <name type="scientific">Coilia grayii</name>
    <name type="common">Gray's grenadier anchovy</name>
    <dbReference type="NCBI Taxonomy" id="363190"/>
    <lineage>
        <taxon>Eukaryota</taxon>
        <taxon>Metazoa</taxon>
        <taxon>Chordata</taxon>
        <taxon>Craniata</taxon>
        <taxon>Vertebrata</taxon>
        <taxon>Euteleostomi</taxon>
        <taxon>Actinopterygii</taxon>
        <taxon>Neopterygii</taxon>
        <taxon>Teleostei</taxon>
        <taxon>Clupei</taxon>
        <taxon>Clupeiformes</taxon>
        <taxon>Clupeoidei</taxon>
        <taxon>Engraulidae</taxon>
        <taxon>Coilinae</taxon>
        <taxon>Coilia</taxon>
    </lineage>
</organism>
<protein>
    <recommendedName>
        <fullName evidence="15">G-protein coupled receptors family 1 profile domain-containing protein</fullName>
    </recommendedName>
</protein>
<evidence type="ECO:0000256" key="2">
    <source>
        <dbReference type="ARBA" id="ARBA00022543"/>
    </source>
</evidence>
<dbReference type="InterPro" id="IPR001760">
    <property type="entry name" value="Opsin"/>
</dbReference>
<dbReference type="FunFam" id="1.20.1070.10:FF:000238">
    <property type="entry name" value="Opsin-VA"/>
    <property type="match status" value="1"/>
</dbReference>
<evidence type="ECO:0000256" key="7">
    <source>
        <dbReference type="ARBA" id="ARBA00022991"/>
    </source>
</evidence>
<keyword evidence="11 13" id="KW-0675">Receptor</keyword>
<feature type="transmembrane region" description="Helical" evidence="13">
    <location>
        <begin position="287"/>
        <end position="308"/>
    </location>
</feature>
<feature type="transmembrane region" description="Helical" evidence="13">
    <location>
        <begin position="253"/>
        <end position="281"/>
    </location>
</feature>
<evidence type="ECO:0000256" key="4">
    <source>
        <dbReference type="ARBA" id="ARBA00022692"/>
    </source>
</evidence>
<keyword evidence="12 13" id="KW-0807">Transducer</keyword>
<evidence type="ECO:0000256" key="11">
    <source>
        <dbReference type="ARBA" id="ARBA00023170"/>
    </source>
</evidence>
<evidence type="ECO:0000256" key="3">
    <source>
        <dbReference type="ARBA" id="ARBA00022606"/>
    </source>
</evidence>